<evidence type="ECO:0000313" key="4">
    <source>
        <dbReference type="Proteomes" id="UP000002051"/>
    </source>
</evidence>
<dbReference type="EMBL" id="CM001220">
    <property type="protein sequence ID" value="AES86684.1"/>
    <property type="molecule type" value="Genomic_DNA"/>
</dbReference>
<proteinExistence type="predicted"/>
<dbReference type="HOGENOM" id="CLU_2007299_0_0_1"/>
<dbReference type="PaxDb" id="3880-AES86684"/>
<dbReference type="Proteomes" id="UP000002051">
    <property type="component" value="Chromosome 4"/>
</dbReference>
<reference evidence="3" key="3">
    <citation type="submission" date="2015-04" db="UniProtKB">
        <authorList>
            <consortium name="EnsemblPlants"/>
        </authorList>
    </citation>
    <scope>IDENTIFICATION</scope>
    <source>
        <strain evidence="3">cv. Jemalong A17</strain>
    </source>
</reference>
<dbReference type="AlphaFoldDB" id="G7JJE8"/>
<protein>
    <submittedName>
        <fullName evidence="2 3">Uncharacterized protein</fullName>
    </submittedName>
</protein>
<name>G7JJE8_MEDTR</name>
<reference evidence="2 4" key="1">
    <citation type="journal article" date="2011" name="Nature">
        <title>The Medicago genome provides insight into the evolution of rhizobial symbioses.</title>
        <authorList>
            <person name="Young N.D."/>
            <person name="Debelle F."/>
            <person name="Oldroyd G.E."/>
            <person name="Geurts R."/>
            <person name="Cannon S.B."/>
            <person name="Udvardi M.K."/>
            <person name="Benedito V.A."/>
            <person name="Mayer K.F."/>
            <person name="Gouzy J."/>
            <person name="Schoof H."/>
            <person name="Van de Peer Y."/>
            <person name="Proost S."/>
            <person name="Cook D.R."/>
            <person name="Meyers B.C."/>
            <person name="Spannagl M."/>
            <person name="Cheung F."/>
            <person name="De Mita S."/>
            <person name="Krishnakumar V."/>
            <person name="Gundlach H."/>
            <person name="Zhou S."/>
            <person name="Mudge J."/>
            <person name="Bharti A.K."/>
            <person name="Murray J.D."/>
            <person name="Naoumkina M.A."/>
            <person name="Rosen B."/>
            <person name="Silverstein K.A."/>
            <person name="Tang H."/>
            <person name="Rombauts S."/>
            <person name="Zhao P.X."/>
            <person name="Zhou P."/>
            <person name="Barbe V."/>
            <person name="Bardou P."/>
            <person name="Bechner M."/>
            <person name="Bellec A."/>
            <person name="Berger A."/>
            <person name="Berges H."/>
            <person name="Bidwell S."/>
            <person name="Bisseling T."/>
            <person name="Choisne N."/>
            <person name="Couloux A."/>
            <person name="Denny R."/>
            <person name="Deshpande S."/>
            <person name="Dai X."/>
            <person name="Doyle J.J."/>
            <person name="Dudez A.M."/>
            <person name="Farmer A.D."/>
            <person name="Fouteau S."/>
            <person name="Franken C."/>
            <person name="Gibelin C."/>
            <person name="Gish J."/>
            <person name="Goldstein S."/>
            <person name="Gonzalez A.J."/>
            <person name="Green P.J."/>
            <person name="Hallab A."/>
            <person name="Hartog M."/>
            <person name="Hua A."/>
            <person name="Humphray S.J."/>
            <person name="Jeong D.H."/>
            <person name="Jing Y."/>
            <person name="Jocker A."/>
            <person name="Kenton S.M."/>
            <person name="Kim D.J."/>
            <person name="Klee K."/>
            <person name="Lai H."/>
            <person name="Lang C."/>
            <person name="Lin S."/>
            <person name="Macmil S.L."/>
            <person name="Magdelenat G."/>
            <person name="Matthews L."/>
            <person name="McCorrison J."/>
            <person name="Monaghan E.L."/>
            <person name="Mun J.H."/>
            <person name="Najar F.Z."/>
            <person name="Nicholson C."/>
            <person name="Noirot C."/>
            <person name="O'Bleness M."/>
            <person name="Paule C.R."/>
            <person name="Poulain J."/>
            <person name="Prion F."/>
            <person name="Qin B."/>
            <person name="Qu C."/>
            <person name="Retzel E.F."/>
            <person name="Riddle C."/>
            <person name="Sallet E."/>
            <person name="Samain S."/>
            <person name="Samson N."/>
            <person name="Sanders I."/>
            <person name="Saurat O."/>
            <person name="Scarpelli C."/>
            <person name="Schiex T."/>
            <person name="Segurens B."/>
            <person name="Severin A.J."/>
            <person name="Sherrier D.J."/>
            <person name="Shi R."/>
            <person name="Sims S."/>
            <person name="Singer S.R."/>
            <person name="Sinharoy S."/>
            <person name="Sterck L."/>
            <person name="Viollet A."/>
            <person name="Wang B.B."/>
            <person name="Wang K."/>
            <person name="Wang M."/>
            <person name="Wang X."/>
            <person name="Warfsmann J."/>
            <person name="Weissenbach J."/>
            <person name="White D.D."/>
            <person name="White J.D."/>
            <person name="Wiley G.B."/>
            <person name="Wincker P."/>
            <person name="Xing Y."/>
            <person name="Yang L."/>
            <person name="Yao Z."/>
            <person name="Ying F."/>
            <person name="Zhai J."/>
            <person name="Zhou L."/>
            <person name="Zuber A."/>
            <person name="Denarie J."/>
            <person name="Dixon R.A."/>
            <person name="May G.D."/>
            <person name="Schwartz D.C."/>
            <person name="Rogers J."/>
            <person name="Quetier F."/>
            <person name="Town C.D."/>
            <person name="Roe B.A."/>
        </authorList>
    </citation>
    <scope>NUCLEOTIDE SEQUENCE [LARGE SCALE GENOMIC DNA]</scope>
    <source>
        <strain evidence="2">A17</strain>
        <strain evidence="3 4">cv. Jemalong A17</strain>
    </source>
</reference>
<reference evidence="2 4" key="2">
    <citation type="journal article" date="2014" name="BMC Genomics">
        <title>An improved genome release (version Mt4.0) for the model legume Medicago truncatula.</title>
        <authorList>
            <person name="Tang H."/>
            <person name="Krishnakumar V."/>
            <person name="Bidwell S."/>
            <person name="Rosen B."/>
            <person name="Chan A."/>
            <person name="Zhou S."/>
            <person name="Gentzbittel L."/>
            <person name="Childs K.L."/>
            <person name="Yandell M."/>
            <person name="Gundlach H."/>
            <person name="Mayer K.F."/>
            <person name="Schwartz D.C."/>
            <person name="Town C.D."/>
        </authorList>
    </citation>
    <scope>GENOME REANNOTATION</scope>
    <source>
        <strain evidence="3 4">cv. Jemalong A17</strain>
    </source>
</reference>
<accession>G7JJE8</accession>
<feature type="compositionally biased region" description="Low complexity" evidence="1">
    <location>
        <begin position="85"/>
        <end position="98"/>
    </location>
</feature>
<feature type="region of interest" description="Disordered" evidence="1">
    <location>
        <begin position="61"/>
        <end position="98"/>
    </location>
</feature>
<dbReference type="EnsemblPlants" id="AES86684">
    <property type="protein sequence ID" value="AES86684"/>
    <property type="gene ID" value="MTR_4g012970"/>
</dbReference>
<evidence type="ECO:0000256" key="1">
    <source>
        <dbReference type="SAM" id="MobiDB-lite"/>
    </source>
</evidence>
<evidence type="ECO:0000313" key="2">
    <source>
        <dbReference type="EMBL" id="AES86684.1"/>
    </source>
</evidence>
<evidence type="ECO:0000313" key="3">
    <source>
        <dbReference type="EnsemblPlants" id="AES86684"/>
    </source>
</evidence>
<gene>
    <name evidence="2" type="ordered locus">MTR_4g012970</name>
</gene>
<keyword evidence="4" id="KW-1185">Reference proteome</keyword>
<sequence>MVESKTITKQLIEFNKILDDLVIIEVKIEDEDNSNTIFYGKEGTITLEEVQTMLRTNKFTRSKDMKLDDDGEDSNISKGRGGNRGNRANSKSDNKSNANASSVIKLVTLWILTNEETTMTSCNF</sequence>
<organism evidence="2 4">
    <name type="scientific">Medicago truncatula</name>
    <name type="common">Barrel medic</name>
    <name type="synonym">Medicago tribuloides</name>
    <dbReference type="NCBI Taxonomy" id="3880"/>
    <lineage>
        <taxon>Eukaryota</taxon>
        <taxon>Viridiplantae</taxon>
        <taxon>Streptophyta</taxon>
        <taxon>Embryophyta</taxon>
        <taxon>Tracheophyta</taxon>
        <taxon>Spermatophyta</taxon>
        <taxon>Magnoliopsida</taxon>
        <taxon>eudicotyledons</taxon>
        <taxon>Gunneridae</taxon>
        <taxon>Pentapetalae</taxon>
        <taxon>rosids</taxon>
        <taxon>fabids</taxon>
        <taxon>Fabales</taxon>
        <taxon>Fabaceae</taxon>
        <taxon>Papilionoideae</taxon>
        <taxon>50 kb inversion clade</taxon>
        <taxon>NPAAA clade</taxon>
        <taxon>Hologalegina</taxon>
        <taxon>IRL clade</taxon>
        <taxon>Trifolieae</taxon>
        <taxon>Medicago</taxon>
    </lineage>
</organism>